<keyword evidence="2" id="KW-1185">Reference proteome</keyword>
<protein>
    <submittedName>
        <fullName evidence="1">Uncharacterized protein</fullName>
    </submittedName>
</protein>
<dbReference type="Proteomes" id="UP001141806">
    <property type="component" value="Unassembled WGS sequence"/>
</dbReference>
<proteinExistence type="predicted"/>
<evidence type="ECO:0000313" key="1">
    <source>
        <dbReference type="EMBL" id="KAJ4965214.1"/>
    </source>
</evidence>
<comment type="caution">
    <text evidence="1">The sequence shown here is derived from an EMBL/GenBank/DDBJ whole genome shotgun (WGS) entry which is preliminary data.</text>
</comment>
<gene>
    <name evidence="1" type="ORF">NE237_017063</name>
</gene>
<organism evidence="1 2">
    <name type="scientific">Protea cynaroides</name>
    <dbReference type="NCBI Taxonomy" id="273540"/>
    <lineage>
        <taxon>Eukaryota</taxon>
        <taxon>Viridiplantae</taxon>
        <taxon>Streptophyta</taxon>
        <taxon>Embryophyta</taxon>
        <taxon>Tracheophyta</taxon>
        <taxon>Spermatophyta</taxon>
        <taxon>Magnoliopsida</taxon>
        <taxon>Proteales</taxon>
        <taxon>Proteaceae</taxon>
        <taxon>Protea</taxon>
    </lineage>
</organism>
<accession>A0A9Q0K7B7</accession>
<reference evidence="1" key="1">
    <citation type="journal article" date="2023" name="Plant J.">
        <title>The genome of the king protea, Protea cynaroides.</title>
        <authorList>
            <person name="Chang J."/>
            <person name="Duong T.A."/>
            <person name="Schoeman C."/>
            <person name="Ma X."/>
            <person name="Roodt D."/>
            <person name="Barker N."/>
            <person name="Li Z."/>
            <person name="Van de Peer Y."/>
            <person name="Mizrachi E."/>
        </authorList>
    </citation>
    <scope>NUCLEOTIDE SEQUENCE</scope>
    <source>
        <tissue evidence="1">Young leaves</tissue>
    </source>
</reference>
<sequence>MLELSLWIQIRASRSYFHVRLASEKIKSQSKLHHLIRLLICIVLKSIMCHLIQLVRKEKLSDRITGLILEQITGQPSVEDGTDLVKWVQDSNFYQIMRLEGSNRSW</sequence>
<name>A0A9Q0K7B7_9MAGN</name>
<dbReference type="AlphaFoldDB" id="A0A9Q0K7B7"/>
<dbReference type="EMBL" id="JAMYWD010000007">
    <property type="protein sequence ID" value="KAJ4965214.1"/>
    <property type="molecule type" value="Genomic_DNA"/>
</dbReference>
<evidence type="ECO:0000313" key="2">
    <source>
        <dbReference type="Proteomes" id="UP001141806"/>
    </source>
</evidence>